<dbReference type="EMBL" id="JFZA02000024">
    <property type="protein sequence ID" value="KFG89567.1"/>
    <property type="molecule type" value="Genomic_DNA"/>
</dbReference>
<dbReference type="AlphaFoldDB" id="A0A086P849"/>
<comment type="caution">
    <text evidence="1">The sequence shown here is derived from an EMBL/GenBank/DDBJ whole genome shotgun (WGS) entry which is preliminary data.</text>
</comment>
<accession>A0A086P849</accession>
<proteinExistence type="predicted"/>
<dbReference type="OrthoDB" id="7507651at2"/>
<name>A0A086P849_SPHHM</name>
<sequence>MMNNDNVAPGDKAMILLQSLICYLREKNVLSRADIEELRDRVEARMATPDSGLSCATALVAAAVNEMRELDDYCGKKYGGKHRRQVN</sequence>
<protein>
    <submittedName>
        <fullName evidence="1">Uncharacterized protein</fullName>
    </submittedName>
</protein>
<dbReference type="Proteomes" id="UP000024284">
    <property type="component" value="Unassembled WGS sequence"/>
</dbReference>
<dbReference type="PATRIC" id="fig|1219045.3.peg.2718"/>
<keyword evidence="2" id="KW-1185">Reference proteome</keyword>
<organism evidence="1 2">
    <name type="scientific">Sphingobium herbicidovorans (strain ATCC 700291 / DSM 11019 / CCUG 56400 / KCTC 2939 / LMG 18315 / NBRC 16415 / MH)</name>
    <name type="common">Sphingomonas herbicidovorans</name>
    <dbReference type="NCBI Taxonomy" id="1219045"/>
    <lineage>
        <taxon>Bacteria</taxon>
        <taxon>Pseudomonadati</taxon>
        <taxon>Pseudomonadota</taxon>
        <taxon>Alphaproteobacteria</taxon>
        <taxon>Sphingomonadales</taxon>
        <taxon>Sphingomonadaceae</taxon>
        <taxon>Sphingobium</taxon>
    </lineage>
</organism>
<evidence type="ECO:0000313" key="2">
    <source>
        <dbReference type="Proteomes" id="UP000024284"/>
    </source>
</evidence>
<gene>
    <name evidence="1" type="ORF">BV98_002685</name>
</gene>
<dbReference type="eggNOG" id="ENOG5032F9W">
    <property type="taxonomic scope" value="Bacteria"/>
</dbReference>
<dbReference type="RefSeq" id="WP_017183074.1">
    <property type="nucleotide sequence ID" value="NZ_BCZD01000033.1"/>
</dbReference>
<reference evidence="1" key="1">
    <citation type="submission" date="2014-08" db="EMBL/GenBank/DDBJ databases">
        <title>Draft genome sequences of Sphingobium herbicidovorans.</title>
        <authorList>
            <person name="Gan H.M."/>
            <person name="Gan H.Y."/>
            <person name="Savka M.A."/>
        </authorList>
    </citation>
    <scope>NUCLEOTIDE SEQUENCE [LARGE SCALE GENOMIC DNA]</scope>
    <source>
        <strain evidence="1">NBRC 16415</strain>
    </source>
</reference>
<evidence type="ECO:0000313" key="1">
    <source>
        <dbReference type="EMBL" id="KFG89567.1"/>
    </source>
</evidence>